<evidence type="ECO:0008006" key="3">
    <source>
        <dbReference type="Google" id="ProtNLM"/>
    </source>
</evidence>
<name>A0ABW8F9D2_9ACTN</name>
<dbReference type="EMBL" id="JBIVGG010000003">
    <property type="protein sequence ID" value="MFJ4078647.1"/>
    <property type="molecule type" value="Genomic_DNA"/>
</dbReference>
<protein>
    <recommendedName>
        <fullName evidence="3">XRE family transcriptional regulator</fullName>
    </recommendedName>
</protein>
<organism evidence="1 2">
    <name type="scientific">Streptomyces iakyrus</name>
    <dbReference type="NCBI Taxonomy" id="68219"/>
    <lineage>
        <taxon>Bacteria</taxon>
        <taxon>Bacillati</taxon>
        <taxon>Actinomycetota</taxon>
        <taxon>Actinomycetes</taxon>
        <taxon>Kitasatosporales</taxon>
        <taxon>Streptomycetaceae</taxon>
        <taxon>Streptomyces</taxon>
    </lineage>
</organism>
<proteinExistence type="predicted"/>
<comment type="caution">
    <text evidence="1">The sequence shown here is derived from an EMBL/GenBank/DDBJ whole genome shotgun (WGS) entry which is preliminary data.</text>
</comment>
<gene>
    <name evidence="1" type="ORF">ACIP2Z_06830</name>
</gene>
<evidence type="ECO:0000313" key="2">
    <source>
        <dbReference type="Proteomes" id="UP001617511"/>
    </source>
</evidence>
<dbReference type="RefSeq" id="WP_402070823.1">
    <property type="nucleotide sequence ID" value="NZ_JBIVGG010000003.1"/>
</dbReference>
<evidence type="ECO:0000313" key="1">
    <source>
        <dbReference type="EMBL" id="MFJ4078647.1"/>
    </source>
</evidence>
<dbReference type="Proteomes" id="UP001617511">
    <property type="component" value="Unassembled WGS sequence"/>
</dbReference>
<sequence length="183" mass="20869">MANAFSERVARLNSNAGKTYQEMASDCDFKRSVTWWNKVRWNEIENPPEPGLFPYLAKALEVPQRRVAEMVAEQWCGVRPDDTVPEHLRTLLSVLREVDETDLSVMLEMAKAMYRKRVTGLERDQLSAKLLTAYVEGSEVPLTLEQLRYLRRPELYAIKNNPSVEVEPDAQAMLDALPDSGQG</sequence>
<accession>A0ABW8F9D2</accession>
<reference evidence="1 2" key="1">
    <citation type="submission" date="2024-10" db="EMBL/GenBank/DDBJ databases">
        <title>The Natural Products Discovery Center: Release of the First 8490 Sequenced Strains for Exploring Actinobacteria Biosynthetic Diversity.</title>
        <authorList>
            <person name="Kalkreuter E."/>
            <person name="Kautsar S.A."/>
            <person name="Yang D."/>
            <person name="Bader C.D."/>
            <person name="Teijaro C.N."/>
            <person name="Fluegel L."/>
            <person name="Davis C.M."/>
            <person name="Simpson J.R."/>
            <person name="Lauterbach L."/>
            <person name="Steele A.D."/>
            <person name="Gui C."/>
            <person name="Meng S."/>
            <person name="Li G."/>
            <person name="Viehrig K."/>
            <person name="Ye F."/>
            <person name="Su P."/>
            <person name="Kiefer A.F."/>
            <person name="Nichols A."/>
            <person name="Cepeda A.J."/>
            <person name="Yan W."/>
            <person name="Fan B."/>
            <person name="Jiang Y."/>
            <person name="Adhikari A."/>
            <person name="Zheng C.-J."/>
            <person name="Schuster L."/>
            <person name="Cowan T.M."/>
            <person name="Smanski M.J."/>
            <person name="Chevrette M.G."/>
            <person name="De Carvalho L.P.S."/>
            <person name="Shen B."/>
        </authorList>
    </citation>
    <scope>NUCLEOTIDE SEQUENCE [LARGE SCALE GENOMIC DNA]</scope>
    <source>
        <strain evidence="1 2">NPDC089932</strain>
    </source>
</reference>
<keyword evidence="2" id="KW-1185">Reference proteome</keyword>